<keyword evidence="3" id="KW-0456">Lyase</keyword>
<comment type="cofactor">
    <cofactor evidence="1 3">
        <name>pyridoxal 5'-phosphate</name>
        <dbReference type="ChEBI" id="CHEBI:597326"/>
    </cofactor>
</comment>
<keyword evidence="2 3" id="KW-0663">Pyridoxal phosphate</keyword>
<keyword evidence="3" id="KW-0210">Decarboxylase</keyword>
<evidence type="ECO:0000256" key="3">
    <source>
        <dbReference type="RuleBase" id="RU003740"/>
    </source>
</evidence>
<dbReference type="AlphaFoldDB" id="A0A218WSX2"/>
<sequence length="123" mass="13901">MHVWILAKIVYSAKKTNKKPKFGWPFRLGLEAGSKAELWFEDAEYISLALIARKIAFKTVVLFEQEEELNLVIELSKKLNTRPVVGVQAKLRTRHAGHCGSTSGEKGKSGLYYNADITHREKA</sequence>
<dbReference type="SUPFAM" id="SSF51419">
    <property type="entry name" value="PLP-binding barrel"/>
    <property type="match status" value="1"/>
</dbReference>
<organism evidence="4 5">
    <name type="scientific">Punica granatum</name>
    <name type="common">Pomegranate</name>
    <dbReference type="NCBI Taxonomy" id="22663"/>
    <lineage>
        <taxon>Eukaryota</taxon>
        <taxon>Viridiplantae</taxon>
        <taxon>Streptophyta</taxon>
        <taxon>Embryophyta</taxon>
        <taxon>Tracheophyta</taxon>
        <taxon>Spermatophyta</taxon>
        <taxon>Magnoliopsida</taxon>
        <taxon>eudicotyledons</taxon>
        <taxon>Gunneridae</taxon>
        <taxon>Pentapetalae</taxon>
        <taxon>rosids</taxon>
        <taxon>malvids</taxon>
        <taxon>Myrtales</taxon>
        <taxon>Lythraceae</taxon>
        <taxon>Punica</taxon>
    </lineage>
</organism>
<dbReference type="UniPathway" id="UPA00186">
    <property type="reaction ID" value="UER00284"/>
</dbReference>
<evidence type="ECO:0000256" key="2">
    <source>
        <dbReference type="ARBA" id="ARBA00022898"/>
    </source>
</evidence>
<dbReference type="PRINTS" id="PR01180">
    <property type="entry name" value="ARGDCRBXLASE"/>
</dbReference>
<evidence type="ECO:0000256" key="1">
    <source>
        <dbReference type="ARBA" id="ARBA00001933"/>
    </source>
</evidence>
<dbReference type="EC" id="4.1.1.19" evidence="3"/>
<dbReference type="GO" id="GO:0008792">
    <property type="term" value="F:arginine decarboxylase activity"/>
    <property type="evidence" value="ECO:0007669"/>
    <property type="project" value="UniProtKB-EC"/>
</dbReference>
<dbReference type="Gene3D" id="3.20.20.10">
    <property type="entry name" value="Alanine racemase"/>
    <property type="match status" value="1"/>
</dbReference>
<keyword evidence="3" id="KW-0460">Magnesium</keyword>
<accession>A0A218WSX2</accession>
<dbReference type="InterPro" id="IPR002985">
    <property type="entry name" value="Arg_decrbxlase"/>
</dbReference>
<proteinExistence type="inferred from homology"/>
<evidence type="ECO:0000313" key="4">
    <source>
        <dbReference type="EMBL" id="OWM75460.1"/>
    </source>
</evidence>
<dbReference type="GO" id="GO:0008295">
    <property type="term" value="P:spermidine biosynthetic process"/>
    <property type="evidence" value="ECO:0007669"/>
    <property type="project" value="UniProtKB-KW"/>
</dbReference>
<dbReference type="PANTHER" id="PTHR43295:SF1">
    <property type="entry name" value="ARGININE DECARBOXYLASE 1, CHLOROPLASTIC-RELATED"/>
    <property type="match status" value="1"/>
</dbReference>
<comment type="cofactor">
    <cofactor evidence="3">
        <name>Mg(2+)</name>
        <dbReference type="ChEBI" id="CHEBI:18420"/>
    </cofactor>
</comment>
<dbReference type="PANTHER" id="PTHR43295">
    <property type="entry name" value="ARGININE DECARBOXYLASE"/>
    <property type="match status" value="1"/>
</dbReference>
<dbReference type="InterPro" id="IPR029066">
    <property type="entry name" value="PLP-binding_barrel"/>
</dbReference>
<comment type="pathway">
    <text evidence="3">Amine and polyamine biosynthesis; agmatine biosynthesis; agmatine from L-arginine: step 1/1.</text>
</comment>
<keyword evidence="3" id="KW-0745">Spermidine biosynthesis</keyword>
<protein>
    <recommendedName>
        <fullName evidence="3">Arginine decarboxylase</fullName>
        <ecNumber evidence="3">4.1.1.19</ecNumber>
    </recommendedName>
</protein>
<dbReference type="GO" id="GO:0006527">
    <property type="term" value="P:L-arginine catabolic process"/>
    <property type="evidence" value="ECO:0007669"/>
    <property type="project" value="InterPro"/>
</dbReference>
<reference evidence="5" key="1">
    <citation type="journal article" date="2017" name="Plant J.">
        <title>The pomegranate (Punica granatum L.) genome and the genomics of punicalagin biosynthesis.</title>
        <authorList>
            <person name="Qin G."/>
            <person name="Xu C."/>
            <person name="Ming R."/>
            <person name="Tang H."/>
            <person name="Guyot R."/>
            <person name="Kramer E.M."/>
            <person name="Hu Y."/>
            <person name="Yi X."/>
            <person name="Qi Y."/>
            <person name="Xu X."/>
            <person name="Gao Z."/>
            <person name="Pan H."/>
            <person name="Jian J."/>
            <person name="Tian Y."/>
            <person name="Yue Z."/>
            <person name="Xu Y."/>
        </authorList>
    </citation>
    <scope>NUCLEOTIDE SEQUENCE [LARGE SCALE GENOMIC DNA]</scope>
    <source>
        <strain evidence="5">cv. Dabenzi</strain>
    </source>
</reference>
<gene>
    <name evidence="4" type="ORF">CDL15_Pgr021624</name>
</gene>
<name>A0A218WSX2_PUNGR</name>
<dbReference type="Proteomes" id="UP000197138">
    <property type="component" value="Unassembled WGS sequence"/>
</dbReference>
<comment type="catalytic activity">
    <reaction evidence="3">
        <text>L-arginine + H(+) = agmatine + CO2</text>
        <dbReference type="Rhea" id="RHEA:17641"/>
        <dbReference type="ChEBI" id="CHEBI:15378"/>
        <dbReference type="ChEBI" id="CHEBI:16526"/>
        <dbReference type="ChEBI" id="CHEBI:32682"/>
        <dbReference type="ChEBI" id="CHEBI:58145"/>
        <dbReference type="EC" id="4.1.1.19"/>
    </reaction>
</comment>
<comment type="caution">
    <text evidence="4">The sequence shown here is derived from an EMBL/GenBank/DDBJ whole genome shotgun (WGS) entry which is preliminary data.</text>
</comment>
<evidence type="ECO:0000313" key="5">
    <source>
        <dbReference type="Proteomes" id="UP000197138"/>
    </source>
</evidence>
<comment type="similarity">
    <text evidence="3">Belongs to the Orn/Lys/Arg decarboxylase class-II family. SpeA subfamily.</text>
</comment>
<dbReference type="EMBL" id="MTKT01003240">
    <property type="protein sequence ID" value="OWM75460.1"/>
    <property type="molecule type" value="Genomic_DNA"/>
</dbReference>